<dbReference type="VEuPathDB" id="FungiDB:FUN_010501"/>
<reference evidence="1 2" key="1">
    <citation type="submission" date="2016-04" db="EMBL/GenBank/DDBJ databases">
        <title>Genome analyses suggest a sexual origin of heterokaryosis in a supposedly ancient asexual fungus.</title>
        <authorList>
            <person name="Ropars J."/>
            <person name="Sedzielewska K."/>
            <person name="Noel J."/>
            <person name="Charron P."/>
            <person name="Farinelli L."/>
            <person name="Marton T."/>
            <person name="Kruger M."/>
            <person name="Pelin A."/>
            <person name="Brachmann A."/>
            <person name="Corradi N."/>
        </authorList>
    </citation>
    <scope>NUCLEOTIDE SEQUENCE [LARGE SCALE GENOMIC DNA]</scope>
    <source>
        <strain evidence="1 2">C2</strain>
    </source>
</reference>
<evidence type="ECO:0000313" key="2">
    <source>
        <dbReference type="Proteomes" id="UP000233469"/>
    </source>
</evidence>
<dbReference type="EMBL" id="LLXL01004566">
    <property type="protein sequence ID" value="PKK57264.1"/>
    <property type="molecule type" value="Genomic_DNA"/>
</dbReference>
<protein>
    <submittedName>
        <fullName evidence="1">Uncharacterized protein</fullName>
    </submittedName>
</protein>
<sequence length="292" mass="34136">MREESIYSQSFFIKYFDSKRTFHYEIIKEGTYPLGKQLCYTKKLKHPIPHDYVVKMLKLNMEKQIMLLNVQLNMWSQNLYLEFVLVQILQVKYNPQNLQQMLLANTISNDDVYSINFGQLDKVEKTKRIEAVVKLLDKGHVSREAYQSIAKIEPNISQNPDIIDNTIVINMLESVGKGGQQRITNILNYIIPFYIKWEILIPEKSTLHIRISGDGRNVEQKIKHVMLTMALLNNINRLQKPDNHYTLVLYPGAETYESLKNVLAPLISDLIILKKKRKSAPTWTLIFQGYQF</sequence>
<proteinExistence type="predicted"/>
<dbReference type="VEuPathDB" id="FungiDB:RhiirFUN_000638"/>
<name>A0A2N1M6J5_9GLOM</name>
<comment type="caution">
    <text evidence="1">The sequence shown here is derived from an EMBL/GenBank/DDBJ whole genome shotgun (WGS) entry which is preliminary data.</text>
</comment>
<reference evidence="1 2" key="2">
    <citation type="submission" date="2017-10" db="EMBL/GenBank/DDBJ databases">
        <title>Extensive intraspecific genome diversity in a model arbuscular mycorrhizal fungus.</title>
        <authorList>
            <person name="Chen E.C.H."/>
            <person name="Morin E."/>
            <person name="Baudet D."/>
            <person name="Noel J."/>
            <person name="Ndikumana S."/>
            <person name="Charron P."/>
            <person name="St-Onge C."/>
            <person name="Giorgi J."/>
            <person name="Grigoriev I.V."/>
            <person name="Roux C."/>
            <person name="Martin F.M."/>
            <person name="Corradi N."/>
        </authorList>
    </citation>
    <scope>NUCLEOTIDE SEQUENCE [LARGE SCALE GENOMIC DNA]</scope>
    <source>
        <strain evidence="1 2">C2</strain>
    </source>
</reference>
<dbReference type="VEuPathDB" id="FungiDB:RhiirA1_538333"/>
<gene>
    <name evidence="1" type="ORF">RhiirC2_858286</name>
</gene>
<dbReference type="Proteomes" id="UP000233469">
    <property type="component" value="Unassembled WGS sequence"/>
</dbReference>
<accession>A0A2N1M6J5</accession>
<dbReference type="AlphaFoldDB" id="A0A2N1M6J5"/>
<organism evidence="1 2">
    <name type="scientific">Rhizophagus irregularis</name>
    <dbReference type="NCBI Taxonomy" id="588596"/>
    <lineage>
        <taxon>Eukaryota</taxon>
        <taxon>Fungi</taxon>
        <taxon>Fungi incertae sedis</taxon>
        <taxon>Mucoromycota</taxon>
        <taxon>Glomeromycotina</taxon>
        <taxon>Glomeromycetes</taxon>
        <taxon>Glomerales</taxon>
        <taxon>Glomeraceae</taxon>
        <taxon>Rhizophagus</taxon>
    </lineage>
</organism>
<evidence type="ECO:0000313" key="1">
    <source>
        <dbReference type="EMBL" id="PKK57264.1"/>
    </source>
</evidence>